<protein>
    <recommendedName>
        <fullName evidence="12">NADPH--hemoprotein reductase</fullName>
        <ecNumber evidence="12">1.6.2.4</ecNumber>
    </recommendedName>
</protein>
<evidence type="ECO:0000256" key="2">
    <source>
        <dbReference type="ARBA" id="ARBA00001974"/>
    </source>
</evidence>
<dbReference type="Pfam" id="PF00175">
    <property type="entry name" value="NAD_binding_1"/>
    <property type="match status" value="1"/>
</dbReference>
<dbReference type="InterPro" id="IPR008254">
    <property type="entry name" value="Flavodoxin/NO_synth"/>
</dbReference>
<dbReference type="FunFam" id="3.40.50.80:FF:000001">
    <property type="entry name" value="NADPH--cytochrome P450 reductase 1"/>
    <property type="match status" value="1"/>
</dbReference>
<dbReference type="PANTHER" id="PTHR19384">
    <property type="entry name" value="NITRIC OXIDE SYNTHASE-RELATED"/>
    <property type="match status" value="1"/>
</dbReference>
<evidence type="ECO:0000313" key="16">
    <source>
        <dbReference type="EMBL" id="CAE2205822.1"/>
    </source>
</evidence>
<dbReference type="InterPro" id="IPR023173">
    <property type="entry name" value="NADPH_Cyt_P450_Rdtase_alpha"/>
</dbReference>
<evidence type="ECO:0000256" key="5">
    <source>
        <dbReference type="ARBA" id="ARBA00022692"/>
    </source>
</evidence>
<reference evidence="16" key="1">
    <citation type="submission" date="2021-01" db="EMBL/GenBank/DDBJ databases">
        <authorList>
            <person name="Corre E."/>
            <person name="Pelletier E."/>
            <person name="Niang G."/>
            <person name="Scheremetjew M."/>
            <person name="Finn R."/>
            <person name="Kale V."/>
            <person name="Holt S."/>
            <person name="Cochrane G."/>
            <person name="Meng A."/>
            <person name="Brown T."/>
            <person name="Cohen L."/>
        </authorList>
    </citation>
    <scope>NUCLEOTIDE SEQUENCE</scope>
    <source>
        <strain evidence="16">DIVA3 518/3/11/1/6</strain>
    </source>
</reference>
<evidence type="ECO:0000256" key="11">
    <source>
        <dbReference type="ARBA" id="ARBA00023136"/>
    </source>
</evidence>
<dbReference type="GO" id="GO:0010181">
    <property type="term" value="F:FMN binding"/>
    <property type="evidence" value="ECO:0007669"/>
    <property type="project" value="InterPro"/>
</dbReference>
<dbReference type="PROSITE" id="PS50902">
    <property type="entry name" value="FLAVODOXIN_LIKE"/>
    <property type="match status" value="1"/>
</dbReference>
<evidence type="ECO:0000256" key="13">
    <source>
        <dbReference type="SAM" id="SignalP"/>
    </source>
</evidence>
<feature type="chain" id="PRO_5030658757" description="NADPH--hemoprotein reductase" evidence="13">
    <location>
        <begin position="22"/>
        <end position="639"/>
    </location>
</feature>
<evidence type="ECO:0000256" key="3">
    <source>
        <dbReference type="ARBA" id="ARBA00022630"/>
    </source>
</evidence>
<dbReference type="Gene3D" id="1.20.990.10">
    <property type="entry name" value="NADPH-cytochrome p450 Reductase, Chain A, domain 3"/>
    <property type="match status" value="1"/>
</dbReference>
<evidence type="ECO:0000259" key="15">
    <source>
        <dbReference type="PROSITE" id="PS51384"/>
    </source>
</evidence>
<keyword evidence="7" id="KW-0274">FAD</keyword>
<dbReference type="InterPro" id="IPR029039">
    <property type="entry name" value="Flavoprotein-like_sf"/>
</dbReference>
<gene>
    <name evidence="16" type="ORF">VSP0166_LOCUS3210</name>
</gene>
<dbReference type="GO" id="GO:0005829">
    <property type="term" value="C:cytosol"/>
    <property type="evidence" value="ECO:0007669"/>
    <property type="project" value="TreeGrafter"/>
</dbReference>
<evidence type="ECO:0000256" key="10">
    <source>
        <dbReference type="ARBA" id="ARBA00023002"/>
    </source>
</evidence>
<organism evidence="16">
    <name type="scientific">Vannella robusta</name>
    <dbReference type="NCBI Taxonomy" id="1487602"/>
    <lineage>
        <taxon>Eukaryota</taxon>
        <taxon>Amoebozoa</taxon>
        <taxon>Discosea</taxon>
        <taxon>Flabellinia</taxon>
        <taxon>Vannellidae</taxon>
        <taxon>Vannella</taxon>
    </lineage>
</organism>
<keyword evidence="11" id="KW-0472">Membrane</keyword>
<dbReference type="InterPro" id="IPR001094">
    <property type="entry name" value="Flavdoxin-like"/>
</dbReference>
<dbReference type="SUPFAM" id="SSF63380">
    <property type="entry name" value="Riboflavin synthase domain-like"/>
    <property type="match status" value="1"/>
</dbReference>
<dbReference type="InterPro" id="IPR001433">
    <property type="entry name" value="OxRdtase_FAD/NAD-bd"/>
</dbReference>
<keyword evidence="10" id="KW-0560">Oxidoreductase</keyword>
<dbReference type="InterPro" id="IPR001709">
    <property type="entry name" value="Flavoprot_Pyr_Nucl_cyt_Rdtase"/>
</dbReference>
<evidence type="ECO:0000256" key="8">
    <source>
        <dbReference type="ARBA" id="ARBA00022857"/>
    </source>
</evidence>
<keyword evidence="5" id="KW-0812">Transmembrane</keyword>
<dbReference type="PRINTS" id="PR00369">
    <property type="entry name" value="FLAVODOXIN"/>
</dbReference>
<accession>A0A7S4HQA4</accession>
<dbReference type="InterPro" id="IPR003097">
    <property type="entry name" value="CysJ-like_FAD-binding"/>
</dbReference>
<dbReference type="AlphaFoldDB" id="A0A7S4HQA4"/>
<dbReference type="InterPro" id="IPR017938">
    <property type="entry name" value="Riboflavin_synthase-like_b-brl"/>
</dbReference>
<keyword evidence="9" id="KW-1133">Transmembrane helix</keyword>
<dbReference type="Gene3D" id="3.40.50.360">
    <property type="match status" value="1"/>
</dbReference>
<dbReference type="Gene3D" id="3.40.50.80">
    <property type="entry name" value="Nucleotide-binding domain of ferredoxin-NADP reductase (FNR) module"/>
    <property type="match status" value="1"/>
</dbReference>
<keyword evidence="13" id="KW-0732">Signal</keyword>
<comment type="cofactor">
    <cofactor evidence="2">
        <name>FAD</name>
        <dbReference type="ChEBI" id="CHEBI:57692"/>
    </cofactor>
</comment>
<dbReference type="GO" id="GO:0003958">
    <property type="term" value="F:NADPH-hemoprotein reductase activity"/>
    <property type="evidence" value="ECO:0007669"/>
    <property type="project" value="UniProtKB-EC"/>
</dbReference>
<dbReference type="Gene3D" id="2.40.30.10">
    <property type="entry name" value="Translation factors"/>
    <property type="match status" value="1"/>
</dbReference>
<evidence type="ECO:0000256" key="9">
    <source>
        <dbReference type="ARBA" id="ARBA00022989"/>
    </source>
</evidence>
<name>A0A7S4HQA4_9EUKA</name>
<dbReference type="InterPro" id="IPR017927">
    <property type="entry name" value="FAD-bd_FR_type"/>
</dbReference>
<dbReference type="PRINTS" id="PR00371">
    <property type="entry name" value="FPNCR"/>
</dbReference>
<dbReference type="EC" id="1.6.2.4" evidence="12"/>
<evidence type="ECO:0000256" key="1">
    <source>
        <dbReference type="ARBA" id="ARBA00001917"/>
    </source>
</evidence>
<sequence>MWMYILAFLVAALIAWKFLFSKREEKPTFSPAAIKFDSAPKITLNSNKKAKKTKKEGQIGCKVLFGSQTGTAEDFAQTIAEEAETYGFFSEVVDIEDMTPEDLADEEFVIFTLATYGEGEPTDNAKDFYDALMDESCNPLPSLKYTVFGLGNKTYEFYNAVARRVDERLLELDAQRIVEKGEGDDDCSLQEDFDNWRRKLWEPVCQAFGIEFKSVAKVIKPTYILKEHDSAAKQSTLVTWNTKGINRNVIDVKHPVMCKIVAKRELHSPSSDRSCLHLEIELNEKMKYVAGDHVGIYPENDPYDVNQWIDYFQLDPNQIITVASEDAPNRPLVGPCSIRRLLTNFVDVYAIPRKKLFQALAIYATHDEEKKRLELLGSSDDAGWSAYNEYIKDPQRTLLECLEDFPSCKPSFIHVIELIPPTKPRYYSISSSPKQHPNTVHVTAVVLEYKTGTGRVHKGVCTNWMARKNVESETHHLPCFIRTSTFRLPKDPKTPIIMIGPGTGVAPFRGFIQDRKHTEGRGDSILFFGCRSRDVDFLYADELQEHLTDGSLGKLVTAFSREQDQKVYVQHRLLEMKDEVWPLLKDAYVYVCGDSKSMSKDVHKALRTVVMEAGNKTQKEAEQFITALQTKGRYQQDVW</sequence>
<evidence type="ECO:0000256" key="12">
    <source>
        <dbReference type="ARBA" id="ARBA00023797"/>
    </source>
</evidence>
<evidence type="ECO:0000256" key="6">
    <source>
        <dbReference type="ARBA" id="ARBA00022824"/>
    </source>
</evidence>
<dbReference type="Pfam" id="PF00258">
    <property type="entry name" value="Flavodoxin_1"/>
    <property type="match status" value="1"/>
</dbReference>
<comment type="cofactor">
    <cofactor evidence="1">
        <name>FMN</name>
        <dbReference type="ChEBI" id="CHEBI:58210"/>
    </cofactor>
</comment>
<dbReference type="SUPFAM" id="SSF52218">
    <property type="entry name" value="Flavoproteins"/>
    <property type="match status" value="1"/>
</dbReference>
<dbReference type="EMBL" id="HBKP01004463">
    <property type="protein sequence ID" value="CAE2205822.1"/>
    <property type="molecule type" value="Transcribed_RNA"/>
</dbReference>
<dbReference type="PIRSF" id="PIRSF000208">
    <property type="entry name" value="P450R"/>
    <property type="match status" value="1"/>
</dbReference>
<dbReference type="PANTHER" id="PTHR19384:SF17">
    <property type="entry name" value="NADPH--CYTOCHROME P450 REDUCTASE"/>
    <property type="match status" value="1"/>
</dbReference>
<keyword evidence="3" id="KW-0285">Flavoprotein</keyword>
<dbReference type="SUPFAM" id="SSF52343">
    <property type="entry name" value="Ferredoxin reductase-like, C-terminal NADP-linked domain"/>
    <property type="match status" value="1"/>
</dbReference>
<keyword evidence="4" id="KW-0288">FMN</keyword>
<dbReference type="InterPro" id="IPR023208">
    <property type="entry name" value="P450R"/>
</dbReference>
<evidence type="ECO:0000259" key="14">
    <source>
        <dbReference type="PROSITE" id="PS50902"/>
    </source>
</evidence>
<dbReference type="GO" id="GO:0050660">
    <property type="term" value="F:flavin adenine dinucleotide binding"/>
    <property type="evidence" value="ECO:0007669"/>
    <property type="project" value="TreeGrafter"/>
</dbReference>
<dbReference type="PROSITE" id="PS51384">
    <property type="entry name" value="FAD_FR"/>
    <property type="match status" value="1"/>
</dbReference>
<keyword evidence="6" id="KW-0256">Endoplasmic reticulum</keyword>
<dbReference type="Pfam" id="PF00667">
    <property type="entry name" value="FAD_binding_1"/>
    <property type="match status" value="1"/>
</dbReference>
<evidence type="ECO:0000256" key="4">
    <source>
        <dbReference type="ARBA" id="ARBA00022643"/>
    </source>
</evidence>
<proteinExistence type="predicted"/>
<keyword evidence="8" id="KW-0521">NADP</keyword>
<feature type="domain" description="FAD-binding FR-type" evidence="15">
    <location>
        <begin position="253"/>
        <end position="489"/>
    </location>
</feature>
<dbReference type="InterPro" id="IPR039261">
    <property type="entry name" value="FNR_nucleotide-bd"/>
</dbReference>
<feature type="signal peptide" evidence="13">
    <location>
        <begin position="1"/>
        <end position="21"/>
    </location>
</feature>
<feature type="domain" description="Flavodoxin-like" evidence="14">
    <location>
        <begin position="61"/>
        <end position="201"/>
    </location>
</feature>
<evidence type="ECO:0000256" key="7">
    <source>
        <dbReference type="ARBA" id="ARBA00022827"/>
    </source>
</evidence>